<proteinExistence type="predicted"/>
<dbReference type="Proteomes" id="UP000054721">
    <property type="component" value="Unassembled WGS sequence"/>
</dbReference>
<comment type="caution">
    <text evidence="1">The sequence shown here is derived from an EMBL/GenBank/DDBJ whole genome shotgun (WGS) entry which is preliminary data.</text>
</comment>
<name>A0A0V1KIQ5_9BILA</name>
<reference evidence="1 2" key="1">
    <citation type="submission" date="2015-05" db="EMBL/GenBank/DDBJ databases">
        <title>Evolution of Trichinella species and genotypes.</title>
        <authorList>
            <person name="Korhonen P.K."/>
            <person name="Edoardo P."/>
            <person name="Giuseppe L.R."/>
            <person name="Gasser R.B."/>
        </authorList>
    </citation>
    <scope>NUCLEOTIDE SEQUENCE [LARGE SCALE GENOMIC DNA]</scope>
    <source>
        <strain evidence="1">ISS10</strain>
    </source>
</reference>
<sequence length="89" mass="9756">LSLILPFPHPPGPRCPGGPGCALAWWGVACTTSRCPWSETARWSPEESLKGREEEESQDVSVLHRKPCVLKPQCVAASIIVRDSEGFRT</sequence>
<protein>
    <submittedName>
        <fullName evidence="1">Uncharacterized protein</fullName>
    </submittedName>
</protein>
<keyword evidence="2" id="KW-1185">Reference proteome</keyword>
<organism evidence="1 2">
    <name type="scientific">Trichinella nativa</name>
    <dbReference type="NCBI Taxonomy" id="6335"/>
    <lineage>
        <taxon>Eukaryota</taxon>
        <taxon>Metazoa</taxon>
        <taxon>Ecdysozoa</taxon>
        <taxon>Nematoda</taxon>
        <taxon>Enoplea</taxon>
        <taxon>Dorylaimia</taxon>
        <taxon>Trichinellida</taxon>
        <taxon>Trichinellidae</taxon>
        <taxon>Trichinella</taxon>
    </lineage>
</organism>
<gene>
    <name evidence="1" type="ORF">T02_2501</name>
</gene>
<dbReference type="EMBL" id="JYDW01001446">
    <property type="protein sequence ID" value="KRZ47073.1"/>
    <property type="molecule type" value="Genomic_DNA"/>
</dbReference>
<evidence type="ECO:0000313" key="2">
    <source>
        <dbReference type="Proteomes" id="UP000054721"/>
    </source>
</evidence>
<evidence type="ECO:0000313" key="1">
    <source>
        <dbReference type="EMBL" id="KRZ47073.1"/>
    </source>
</evidence>
<accession>A0A0V1KIQ5</accession>
<dbReference type="AlphaFoldDB" id="A0A0V1KIQ5"/>
<feature type="non-terminal residue" evidence="1">
    <location>
        <position position="89"/>
    </location>
</feature>
<feature type="non-terminal residue" evidence="1">
    <location>
        <position position="1"/>
    </location>
</feature>